<keyword evidence="4" id="KW-1185">Reference proteome</keyword>
<feature type="transmembrane region" description="Helical" evidence="2">
    <location>
        <begin position="39"/>
        <end position="59"/>
    </location>
</feature>
<evidence type="ECO:0000313" key="3">
    <source>
        <dbReference type="EMBL" id="MCY4728567.1"/>
    </source>
</evidence>
<dbReference type="EMBL" id="JAPPUX010000006">
    <property type="protein sequence ID" value="MCY4728567.1"/>
    <property type="molecule type" value="Genomic_DNA"/>
</dbReference>
<evidence type="ECO:0008006" key="5">
    <source>
        <dbReference type="Google" id="ProtNLM"/>
    </source>
</evidence>
<evidence type="ECO:0000313" key="4">
    <source>
        <dbReference type="Proteomes" id="UP001074726"/>
    </source>
</evidence>
<organism evidence="3 4">
    <name type="scientific">Nocardioides pini</name>
    <dbReference type="NCBI Taxonomy" id="2975053"/>
    <lineage>
        <taxon>Bacteria</taxon>
        <taxon>Bacillati</taxon>
        <taxon>Actinomycetota</taxon>
        <taxon>Actinomycetes</taxon>
        <taxon>Propionibacteriales</taxon>
        <taxon>Nocardioidaceae</taxon>
        <taxon>Nocardioides</taxon>
    </lineage>
</organism>
<feature type="transmembrane region" description="Helical" evidence="2">
    <location>
        <begin position="245"/>
        <end position="269"/>
    </location>
</feature>
<keyword evidence="2" id="KW-0812">Transmembrane</keyword>
<feature type="transmembrane region" description="Helical" evidence="2">
    <location>
        <begin position="195"/>
        <end position="215"/>
    </location>
</feature>
<sequence length="274" mass="28309">MSTPKPAPATTPTRHAQGPTIARVTTSEAVKLRTLRSHVVLLTTAILFLFVLGPVQALGQVLAPQSAQPVPDLGAATSVALNGGVTAALLLGVLGVLSVTSEFPTALVRTTFWAVPKRGLVVGGKAMAFSRLVLPLVLIGAVTALEVSRLVLARVDAPLTWAEPGTWWAAVAMSLYAVGWGLLGQALGWILRSAVGAAFALLGLMFVLPMLVGLLPRPVSDAVLPLLASEAGAAMMRVDQSGPGLAPPFAAIVWIGWMAAGLVVATVTVRRRDA</sequence>
<accession>A0ABT4CHX3</accession>
<comment type="caution">
    <text evidence="3">The sequence shown here is derived from an EMBL/GenBank/DDBJ whole genome shotgun (WGS) entry which is preliminary data.</text>
</comment>
<feature type="transmembrane region" description="Helical" evidence="2">
    <location>
        <begin position="79"/>
        <end position="99"/>
    </location>
</feature>
<keyword evidence="2" id="KW-0472">Membrane</keyword>
<evidence type="ECO:0000256" key="2">
    <source>
        <dbReference type="SAM" id="Phobius"/>
    </source>
</evidence>
<dbReference type="Proteomes" id="UP001074726">
    <property type="component" value="Unassembled WGS sequence"/>
</dbReference>
<name>A0ABT4CHX3_9ACTN</name>
<feature type="region of interest" description="Disordered" evidence="1">
    <location>
        <begin position="1"/>
        <end position="20"/>
    </location>
</feature>
<reference evidence="3" key="1">
    <citation type="submission" date="2022-08" db="EMBL/GenBank/DDBJ databases">
        <title>Genome sequencing of Nocardioides sp. STR2.</title>
        <authorList>
            <person name="So Y."/>
        </authorList>
    </citation>
    <scope>NUCLEOTIDE SEQUENCE</scope>
    <source>
        <strain evidence="3">STR2</strain>
    </source>
</reference>
<keyword evidence="2" id="KW-1133">Transmembrane helix</keyword>
<protein>
    <recommendedName>
        <fullName evidence="5">ABC-2 type transport system permease protein</fullName>
    </recommendedName>
</protein>
<evidence type="ECO:0000256" key="1">
    <source>
        <dbReference type="SAM" id="MobiDB-lite"/>
    </source>
</evidence>
<proteinExistence type="predicted"/>
<dbReference type="RefSeq" id="WP_268113601.1">
    <property type="nucleotide sequence ID" value="NZ_JAPPUX010000006.1"/>
</dbReference>
<feature type="transmembrane region" description="Helical" evidence="2">
    <location>
        <begin position="120"/>
        <end position="145"/>
    </location>
</feature>
<gene>
    <name evidence="3" type="ORF">NYO98_19960</name>
</gene>
<feature type="transmembrane region" description="Helical" evidence="2">
    <location>
        <begin position="165"/>
        <end position="183"/>
    </location>
</feature>